<protein>
    <submittedName>
        <fullName evidence="2">Uncharacterized protein</fullName>
    </submittedName>
</protein>
<comment type="caution">
    <text evidence="2">The sequence shown here is derived from an EMBL/GenBank/DDBJ whole genome shotgun (WGS) entry which is preliminary data.</text>
</comment>
<feature type="transmembrane region" description="Helical" evidence="1">
    <location>
        <begin position="53"/>
        <end position="74"/>
    </location>
</feature>
<evidence type="ECO:0000256" key="1">
    <source>
        <dbReference type="SAM" id="Phobius"/>
    </source>
</evidence>
<proteinExistence type="predicted"/>
<name>A0A7W7KSB0_PSENT</name>
<keyword evidence="1" id="KW-0812">Transmembrane</keyword>
<reference evidence="2 3" key="1">
    <citation type="submission" date="2020-08" db="EMBL/GenBank/DDBJ databases">
        <title>Functional genomics of gut bacteria from endangered species of beetles.</title>
        <authorList>
            <person name="Carlos-Shanley C."/>
        </authorList>
    </citation>
    <scope>NUCLEOTIDE SEQUENCE [LARGE SCALE GENOMIC DNA]</scope>
    <source>
        <strain evidence="2 3">S00179</strain>
    </source>
</reference>
<keyword evidence="1" id="KW-0472">Membrane</keyword>
<sequence>MSNNVITHRVTLGFLFAGLILGAIAVALLYWGIVSNFALSKDEYLTLQGISYAIFYSCSIPITLMFGYSLVAYYKAISAWCKLIARLIKPSSFAIEIATRRKAMKAKKSAS</sequence>
<accession>A0A7W7KSB0</accession>
<dbReference type="Proteomes" id="UP000566995">
    <property type="component" value="Unassembled WGS sequence"/>
</dbReference>
<dbReference type="AlphaFoldDB" id="A0A7W7KSB0"/>
<keyword evidence="1" id="KW-1133">Transmembrane helix</keyword>
<dbReference type="RefSeq" id="WP_184597725.1">
    <property type="nucleotide sequence ID" value="NZ_JACHLI010000049.1"/>
</dbReference>
<evidence type="ECO:0000313" key="3">
    <source>
        <dbReference type="Proteomes" id="UP000566995"/>
    </source>
</evidence>
<feature type="transmembrane region" description="Helical" evidence="1">
    <location>
        <begin position="12"/>
        <end position="33"/>
    </location>
</feature>
<organism evidence="2 3">
    <name type="scientific">Pseudomonas nitroreducens</name>
    <dbReference type="NCBI Taxonomy" id="46680"/>
    <lineage>
        <taxon>Bacteria</taxon>
        <taxon>Pseudomonadati</taxon>
        <taxon>Pseudomonadota</taxon>
        <taxon>Gammaproteobacteria</taxon>
        <taxon>Pseudomonadales</taxon>
        <taxon>Pseudomonadaceae</taxon>
        <taxon>Pseudomonas</taxon>
    </lineage>
</organism>
<evidence type="ECO:0000313" key="2">
    <source>
        <dbReference type="EMBL" id="MBB4867811.1"/>
    </source>
</evidence>
<gene>
    <name evidence="2" type="ORF">HNP46_006730</name>
</gene>
<dbReference type="EMBL" id="JACHLI010000049">
    <property type="protein sequence ID" value="MBB4867811.1"/>
    <property type="molecule type" value="Genomic_DNA"/>
</dbReference>